<reference evidence="1" key="1">
    <citation type="journal article" date="2023" name="G3 (Bethesda)">
        <title>A reference genome for the long-term kleptoplast-retaining sea slug Elysia crispata morphotype clarki.</title>
        <authorList>
            <person name="Eastman K.E."/>
            <person name="Pendleton A.L."/>
            <person name="Shaikh M.A."/>
            <person name="Suttiyut T."/>
            <person name="Ogas R."/>
            <person name="Tomko P."/>
            <person name="Gavelis G."/>
            <person name="Widhalm J.R."/>
            <person name="Wisecaver J.H."/>
        </authorList>
    </citation>
    <scope>NUCLEOTIDE SEQUENCE</scope>
    <source>
        <strain evidence="1">ECLA1</strain>
    </source>
</reference>
<keyword evidence="2" id="KW-1185">Reference proteome</keyword>
<protein>
    <submittedName>
        <fullName evidence="1">Uncharacterized protein</fullName>
    </submittedName>
</protein>
<organism evidence="1 2">
    <name type="scientific">Elysia crispata</name>
    <name type="common">lettuce slug</name>
    <dbReference type="NCBI Taxonomy" id="231223"/>
    <lineage>
        <taxon>Eukaryota</taxon>
        <taxon>Metazoa</taxon>
        <taxon>Spiralia</taxon>
        <taxon>Lophotrochozoa</taxon>
        <taxon>Mollusca</taxon>
        <taxon>Gastropoda</taxon>
        <taxon>Heterobranchia</taxon>
        <taxon>Euthyneura</taxon>
        <taxon>Panpulmonata</taxon>
        <taxon>Sacoglossa</taxon>
        <taxon>Placobranchoidea</taxon>
        <taxon>Plakobranchidae</taxon>
        <taxon>Elysia</taxon>
    </lineage>
</organism>
<comment type="caution">
    <text evidence="1">The sequence shown here is derived from an EMBL/GenBank/DDBJ whole genome shotgun (WGS) entry which is preliminary data.</text>
</comment>
<name>A0AAE0Y6P1_9GAST</name>
<sequence>MKASIKACKNFDTELCNPTTVTSEFDLVGEQRDVNLREICLFDIANKFRCARCDLHSCGPWVGSVVSLYMTYTLPAVAWRQAKAVGSKVHPLLLSWLGGHDHRLILNRQYPKNSGD</sequence>
<evidence type="ECO:0000313" key="2">
    <source>
        <dbReference type="Proteomes" id="UP001283361"/>
    </source>
</evidence>
<dbReference type="AlphaFoldDB" id="A0AAE0Y6P1"/>
<accession>A0AAE0Y6P1</accession>
<proteinExistence type="predicted"/>
<gene>
    <name evidence="1" type="ORF">RRG08_038892</name>
</gene>
<dbReference type="EMBL" id="JAWDGP010006834">
    <property type="protein sequence ID" value="KAK3734866.1"/>
    <property type="molecule type" value="Genomic_DNA"/>
</dbReference>
<evidence type="ECO:0000313" key="1">
    <source>
        <dbReference type="EMBL" id="KAK3734866.1"/>
    </source>
</evidence>
<dbReference type="Proteomes" id="UP001283361">
    <property type="component" value="Unassembled WGS sequence"/>
</dbReference>